<evidence type="ECO:0000256" key="3">
    <source>
        <dbReference type="ARBA" id="ARBA00023163"/>
    </source>
</evidence>
<dbReference type="InterPro" id="IPR036390">
    <property type="entry name" value="WH_DNA-bd_sf"/>
</dbReference>
<keyword evidence="1" id="KW-0805">Transcription regulation</keyword>
<dbReference type="Gene3D" id="1.10.10.10">
    <property type="entry name" value="Winged helix-like DNA-binding domain superfamily/Winged helix DNA-binding domain"/>
    <property type="match status" value="1"/>
</dbReference>
<dbReference type="SMART" id="SM00344">
    <property type="entry name" value="HTH_ASNC"/>
    <property type="match status" value="1"/>
</dbReference>
<dbReference type="GO" id="GO:0005829">
    <property type="term" value="C:cytosol"/>
    <property type="evidence" value="ECO:0007669"/>
    <property type="project" value="TreeGrafter"/>
</dbReference>
<dbReference type="PROSITE" id="PS00519">
    <property type="entry name" value="HTH_ASNC_1"/>
    <property type="match status" value="1"/>
</dbReference>
<dbReference type="PROSITE" id="PS50956">
    <property type="entry name" value="HTH_ASNC_2"/>
    <property type="match status" value="1"/>
</dbReference>
<gene>
    <name evidence="5" type="ORF">MGWOODY_Tha2785</name>
</gene>
<sequence>MLVKNVFNLEGQRIMASNSYERVKLDRADQRILELLQVDGSLSNIELADKIGLSPSPCSRRVKALEDSGLIQGYRAHLDARRLGLDLLALIQISMDRHTPERFDNFEAQVTACAEVLECYLITGQSADYVLKVLVEDMQAYQEFLLGTLTRIEGVSGVHSSFVMRKVLDRTAVAIPKFSRN</sequence>
<dbReference type="Pfam" id="PF01037">
    <property type="entry name" value="AsnC_trans_reg"/>
    <property type="match status" value="1"/>
</dbReference>
<dbReference type="SUPFAM" id="SSF46785">
    <property type="entry name" value="Winged helix' DNA-binding domain"/>
    <property type="match status" value="1"/>
</dbReference>
<dbReference type="SUPFAM" id="SSF54909">
    <property type="entry name" value="Dimeric alpha+beta barrel"/>
    <property type="match status" value="1"/>
</dbReference>
<dbReference type="InterPro" id="IPR019888">
    <property type="entry name" value="Tscrpt_reg_AsnC-like"/>
</dbReference>
<dbReference type="PANTHER" id="PTHR30154">
    <property type="entry name" value="LEUCINE-RESPONSIVE REGULATORY PROTEIN"/>
    <property type="match status" value="1"/>
</dbReference>
<keyword evidence="3" id="KW-0804">Transcription</keyword>
<dbReference type="InterPro" id="IPR019887">
    <property type="entry name" value="Tscrpt_reg_AsnC/Lrp_C"/>
</dbReference>
<dbReference type="CDD" id="cd00090">
    <property type="entry name" value="HTH_ARSR"/>
    <property type="match status" value="1"/>
</dbReference>
<dbReference type="InterPro" id="IPR000485">
    <property type="entry name" value="AsnC-type_HTH_dom"/>
</dbReference>
<dbReference type="InterPro" id="IPR019885">
    <property type="entry name" value="Tscrpt_reg_HTH_AsnC-type_CS"/>
</dbReference>
<dbReference type="GO" id="GO:0043200">
    <property type="term" value="P:response to amino acid"/>
    <property type="evidence" value="ECO:0007669"/>
    <property type="project" value="TreeGrafter"/>
</dbReference>
<keyword evidence="2" id="KW-0238">DNA-binding</keyword>
<evidence type="ECO:0000259" key="4">
    <source>
        <dbReference type="PROSITE" id="PS50956"/>
    </source>
</evidence>
<dbReference type="EMBL" id="CZQC01000072">
    <property type="protein sequence ID" value="CUS42911.1"/>
    <property type="molecule type" value="Genomic_DNA"/>
</dbReference>
<evidence type="ECO:0000256" key="1">
    <source>
        <dbReference type="ARBA" id="ARBA00023015"/>
    </source>
</evidence>
<accession>A0A160TFJ1</accession>
<dbReference type="InterPro" id="IPR011991">
    <property type="entry name" value="ArsR-like_HTH"/>
</dbReference>
<evidence type="ECO:0000313" key="5">
    <source>
        <dbReference type="EMBL" id="CUS42911.1"/>
    </source>
</evidence>
<dbReference type="PRINTS" id="PR00033">
    <property type="entry name" value="HTHASNC"/>
</dbReference>
<proteinExistence type="predicted"/>
<organism evidence="5">
    <name type="scientific">hydrothermal vent metagenome</name>
    <dbReference type="NCBI Taxonomy" id="652676"/>
    <lineage>
        <taxon>unclassified sequences</taxon>
        <taxon>metagenomes</taxon>
        <taxon>ecological metagenomes</taxon>
    </lineage>
</organism>
<dbReference type="Gene3D" id="3.30.70.920">
    <property type="match status" value="1"/>
</dbReference>
<dbReference type="GO" id="GO:0043565">
    <property type="term" value="F:sequence-specific DNA binding"/>
    <property type="evidence" value="ECO:0007669"/>
    <property type="project" value="InterPro"/>
</dbReference>
<protein>
    <submittedName>
        <fullName evidence="5">Transcriptional regulator, AsnC family</fullName>
    </submittedName>
</protein>
<dbReference type="AlphaFoldDB" id="A0A160TFJ1"/>
<reference evidence="5" key="1">
    <citation type="submission" date="2015-10" db="EMBL/GenBank/DDBJ databases">
        <authorList>
            <person name="Gilbert D.G."/>
        </authorList>
    </citation>
    <scope>NUCLEOTIDE SEQUENCE</scope>
</reference>
<dbReference type="Pfam" id="PF13412">
    <property type="entry name" value="HTH_24"/>
    <property type="match status" value="1"/>
</dbReference>
<dbReference type="PANTHER" id="PTHR30154:SF34">
    <property type="entry name" value="TRANSCRIPTIONAL REGULATOR AZLB"/>
    <property type="match status" value="1"/>
</dbReference>
<feature type="domain" description="HTH asnC-type" evidence="4">
    <location>
        <begin position="25"/>
        <end position="86"/>
    </location>
</feature>
<name>A0A160TFJ1_9ZZZZ</name>
<evidence type="ECO:0000256" key="2">
    <source>
        <dbReference type="ARBA" id="ARBA00023125"/>
    </source>
</evidence>
<dbReference type="InterPro" id="IPR011008">
    <property type="entry name" value="Dimeric_a/b-barrel"/>
</dbReference>
<dbReference type="InterPro" id="IPR036388">
    <property type="entry name" value="WH-like_DNA-bd_sf"/>
</dbReference>